<gene>
    <name evidence="6" type="ORF">R5W23_000708</name>
</gene>
<feature type="region of interest" description="Disordered" evidence="5">
    <location>
        <begin position="41"/>
        <end position="63"/>
    </location>
</feature>
<evidence type="ECO:0000256" key="1">
    <source>
        <dbReference type="ARBA" id="ARBA00002591"/>
    </source>
</evidence>
<dbReference type="InterPro" id="IPR011989">
    <property type="entry name" value="ARM-like"/>
</dbReference>
<organism evidence="6 7">
    <name type="scientific">Gemmata algarum</name>
    <dbReference type="NCBI Taxonomy" id="2975278"/>
    <lineage>
        <taxon>Bacteria</taxon>
        <taxon>Pseudomonadati</taxon>
        <taxon>Planctomycetota</taxon>
        <taxon>Planctomycetia</taxon>
        <taxon>Gemmatales</taxon>
        <taxon>Gemmataceae</taxon>
        <taxon>Gemmata</taxon>
    </lineage>
</organism>
<dbReference type="PRINTS" id="PR01010">
    <property type="entry name" value="FLGPRINGFLGI"/>
</dbReference>
<dbReference type="Proteomes" id="UP001272242">
    <property type="component" value="Unassembled WGS sequence"/>
</dbReference>
<sequence length="669" mass="70081">MNRAWELAAGLSRRHFLAWSAAVGAAGLAGCKSTEAAKLQTPRSQIGEDPADPETVPTVGSKTSVGNTEALTVSGVGLVYNLPGTGSSPAGGSWRTMLEDSLKKLKRDQTLNLRELLDGPGRTTSLVIVSAQIPPGAREGDPVDVQVTLPDDSRTTSLRGGELFATELITFDTTGNIRAQVRGPAARGGGNQLVAGSVWARAQGPLVAGNIVLDGADGKDAKPDTDAEGRALYRAGFIAGGAKVAHTRPYYLLLNAGDQNPRVGAHIAERLNTTFHTTSDPRFKVADAKDRELVLLSVPSAYRHNHYRFLLVARQVPYNPVGANSVYRQKLEEQLMDPATALTAAVKLEALGGDCRRSLKIGLESASPWVRFAAAEALAYLGQTDGAAELARLAEDHPALRAQSLKALASLDDASGTDKLVEMLTSADAELRHGAFIALRLADERHPALGGALMNRSYYLHRVGGRGASAVHLTAAGRSEILVFGDNVKLRGPMPPVPLGSEFTVSVPAGDEGVKVTRVVRLKDRDPEVKEARCGADLSAVLGALANLGGGYSEAVELVRRSARAEALSAPVVTDAVPREMSIQQLAGFAKVDTTLAKANVEVAKVGTVQPAVDANGFEVPVDQGPLIAPAGAALPKQALNRNPGRLFGPSRASDAPLLDPAVVPAGGR</sequence>
<protein>
    <submittedName>
        <fullName evidence="6">Flagellar basal body P-ring protein FlgI</fullName>
    </submittedName>
</protein>
<evidence type="ECO:0000313" key="6">
    <source>
        <dbReference type="EMBL" id="MDY3559694.1"/>
    </source>
</evidence>
<comment type="function">
    <text evidence="1">Assembles around the rod to form the L-ring and probably protects the motor/basal body from shearing forces during rotation.</text>
</comment>
<accession>A0ABU5F1F6</accession>
<dbReference type="Pfam" id="PF13646">
    <property type="entry name" value="HEAT_2"/>
    <property type="match status" value="1"/>
</dbReference>
<comment type="caution">
    <text evidence="6">The sequence shown here is derived from an EMBL/GenBank/DDBJ whole genome shotgun (WGS) entry which is preliminary data.</text>
</comment>
<dbReference type="RefSeq" id="WP_320686407.1">
    <property type="nucleotide sequence ID" value="NZ_JAXBLV010000122.1"/>
</dbReference>
<dbReference type="InterPro" id="IPR016024">
    <property type="entry name" value="ARM-type_fold"/>
</dbReference>
<dbReference type="Pfam" id="PF10518">
    <property type="entry name" value="TAT_signal"/>
    <property type="match status" value="1"/>
</dbReference>
<reference evidence="7" key="1">
    <citation type="journal article" date="2023" name="Mar. Drugs">
        <title>Gemmata algarum, a Novel Planctomycete Isolated from an Algal Mat, Displays Antimicrobial Activity.</title>
        <authorList>
            <person name="Kumar G."/>
            <person name="Kallscheuer N."/>
            <person name="Kashif M."/>
            <person name="Ahamad S."/>
            <person name="Jagadeeshwari U."/>
            <person name="Pannikurungottu S."/>
            <person name="Haufschild T."/>
            <person name="Kabuu M."/>
            <person name="Sasikala C."/>
            <person name="Jogler C."/>
            <person name="Ramana C."/>
        </authorList>
    </citation>
    <scope>NUCLEOTIDE SEQUENCE [LARGE SCALE GENOMIC DNA]</scope>
    <source>
        <strain evidence="7">JC673</strain>
    </source>
</reference>
<keyword evidence="7" id="KW-1185">Reference proteome</keyword>
<proteinExistence type="predicted"/>
<evidence type="ECO:0000256" key="3">
    <source>
        <dbReference type="ARBA" id="ARBA00022729"/>
    </source>
</evidence>
<dbReference type="PROSITE" id="PS51257">
    <property type="entry name" value="PROKAR_LIPOPROTEIN"/>
    <property type="match status" value="1"/>
</dbReference>
<dbReference type="PANTHER" id="PTHR30381:SF0">
    <property type="entry name" value="FLAGELLAR P-RING PROTEIN"/>
    <property type="match status" value="1"/>
</dbReference>
<dbReference type="SUPFAM" id="SSF48371">
    <property type="entry name" value="ARM repeat"/>
    <property type="match status" value="1"/>
</dbReference>
<keyword evidence="4" id="KW-0975">Bacterial flagellum</keyword>
<dbReference type="PROSITE" id="PS51318">
    <property type="entry name" value="TAT"/>
    <property type="match status" value="1"/>
</dbReference>
<dbReference type="InterPro" id="IPR019546">
    <property type="entry name" value="TAT_signal_bac_arc"/>
</dbReference>
<evidence type="ECO:0000313" key="7">
    <source>
        <dbReference type="Proteomes" id="UP001272242"/>
    </source>
</evidence>
<keyword evidence="6" id="KW-0969">Cilium</keyword>
<dbReference type="Pfam" id="PF02119">
    <property type="entry name" value="FlgI"/>
    <property type="match status" value="1"/>
</dbReference>
<evidence type="ECO:0000256" key="2">
    <source>
        <dbReference type="ARBA" id="ARBA00004117"/>
    </source>
</evidence>
<dbReference type="InterPro" id="IPR006311">
    <property type="entry name" value="TAT_signal"/>
</dbReference>
<keyword evidence="6" id="KW-0966">Cell projection</keyword>
<dbReference type="PANTHER" id="PTHR30381">
    <property type="entry name" value="FLAGELLAR P-RING PERIPLASMIC PROTEIN FLGI"/>
    <property type="match status" value="1"/>
</dbReference>
<keyword evidence="6" id="KW-0282">Flagellum</keyword>
<dbReference type="EMBL" id="JAXBLV010000122">
    <property type="protein sequence ID" value="MDY3559694.1"/>
    <property type="molecule type" value="Genomic_DNA"/>
</dbReference>
<evidence type="ECO:0000256" key="5">
    <source>
        <dbReference type="SAM" id="MobiDB-lite"/>
    </source>
</evidence>
<dbReference type="Gene3D" id="1.25.10.10">
    <property type="entry name" value="Leucine-rich Repeat Variant"/>
    <property type="match status" value="1"/>
</dbReference>
<dbReference type="InterPro" id="IPR001782">
    <property type="entry name" value="Flag_FlgI"/>
</dbReference>
<comment type="subcellular location">
    <subcellularLocation>
        <location evidence="2">Bacterial flagellum basal body</location>
    </subcellularLocation>
</comment>
<keyword evidence="3" id="KW-0732">Signal</keyword>
<name>A0ABU5F1F6_9BACT</name>
<evidence type="ECO:0000256" key="4">
    <source>
        <dbReference type="ARBA" id="ARBA00023143"/>
    </source>
</evidence>
<feature type="region of interest" description="Disordered" evidence="5">
    <location>
        <begin position="642"/>
        <end position="669"/>
    </location>
</feature>